<dbReference type="STRING" id="1202768.SAMN05216285_3054"/>
<protein>
    <submittedName>
        <fullName evidence="3">Voltage-gated potassium channel</fullName>
    </submittedName>
</protein>
<sequence>MRPGFVSHLVGRPLLRRALAPIGSFVAIAAAGVLGFSVLGGVGLVEAAFWLADLTSIELYVERREVPGRAIKAYAVLVTVGLVLSGLWIGETVLTAAFEGQLRTEVTRATMKRRITETDDHVIVCGYGMFGRTIANDLAESGRDVVVIETDDDTARRVRADGHLLVSGDARRDVVLRDAGLERASKLVAAIDDSNVNIQIAIVSGTAASTPEIIVRVGEEIYESVAREAGADEVVIPEVVSGERVTRLLDRSAETADPTTADSTD</sequence>
<gene>
    <name evidence="3" type="ORF">SAMN05216285_3054</name>
</gene>
<keyword evidence="1" id="KW-1133">Transmembrane helix</keyword>
<dbReference type="PROSITE" id="PS51201">
    <property type="entry name" value="RCK_N"/>
    <property type="match status" value="1"/>
</dbReference>
<dbReference type="InterPro" id="IPR003148">
    <property type="entry name" value="RCK_N"/>
</dbReference>
<dbReference type="Pfam" id="PF02254">
    <property type="entry name" value="TrkA_N"/>
    <property type="match status" value="1"/>
</dbReference>
<feature type="transmembrane region" description="Helical" evidence="1">
    <location>
        <begin position="20"/>
        <end position="52"/>
    </location>
</feature>
<dbReference type="EMBL" id="FOIS01000004">
    <property type="protein sequence ID" value="SEW21738.1"/>
    <property type="molecule type" value="Genomic_DNA"/>
</dbReference>
<dbReference type="RefSeq" id="WP_049989669.1">
    <property type="nucleotide sequence ID" value="NZ_FOIS01000004.1"/>
</dbReference>
<feature type="domain" description="RCK N-terminal" evidence="2">
    <location>
        <begin position="119"/>
        <end position="236"/>
    </location>
</feature>
<keyword evidence="3" id="KW-0406">Ion transport</keyword>
<organism evidence="3 4">
    <name type="scientific">Natrinema salifodinae</name>
    <dbReference type="NCBI Taxonomy" id="1202768"/>
    <lineage>
        <taxon>Archaea</taxon>
        <taxon>Methanobacteriati</taxon>
        <taxon>Methanobacteriota</taxon>
        <taxon>Stenosarchaea group</taxon>
        <taxon>Halobacteria</taxon>
        <taxon>Halobacteriales</taxon>
        <taxon>Natrialbaceae</taxon>
        <taxon>Natrinema</taxon>
    </lineage>
</organism>
<keyword evidence="4" id="KW-1185">Reference proteome</keyword>
<dbReference type="GO" id="GO:0006813">
    <property type="term" value="P:potassium ion transport"/>
    <property type="evidence" value="ECO:0007669"/>
    <property type="project" value="InterPro"/>
</dbReference>
<dbReference type="OrthoDB" id="43518at2157"/>
<accession>A0A1I0Q489</accession>
<proteinExistence type="predicted"/>
<dbReference type="Gene3D" id="3.40.50.720">
    <property type="entry name" value="NAD(P)-binding Rossmann-like Domain"/>
    <property type="match status" value="1"/>
</dbReference>
<dbReference type="SUPFAM" id="SSF51735">
    <property type="entry name" value="NAD(P)-binding Rossmann-fold domains"/>
    <property type="match status" value="1"/>
</dbReference>
<dbReference type="PANTHER" id="PTHR43833">
    <property type="entry name" value="POTASSIUM CHANNEL PROTEIN 2-RELATED-RELATED"/>
    <property type="match status" value="1"/>
</dbReference>
<dbReference type="Proteomes" id="UP000183275">
    <property type="component" value="Unassembled WGS sequence"/>
</dbReference>
<keyword evidence="3" id="KW-0407">Ion channel</keyword>
<dbReference type="GO" id="GO:0034220">
    <property type="term" value="P:monoatomic ion transmembrane transport"/>
    <property type="evidence" value="ECO:0007669"/>
    <property type="project" value="UniProtKB-KW"/>
</dbReference>
<dbReference type="eggNOG" id="arCOG01958">
    <property type="taxonomic scope" value="Archaea"/>
</dbReference>
<evidence type="ECO:0000256" key="1">
    <source>
        <dbReference type="SAM" id="Phobius"/>
    </source>
</evidence>
<dbReference type="InterPro" id="IPR036291">
    <property type="entry name" value="NAD(P)-bd_dom_sf"/>
</dbReference>
<reference evidence="4" key="1">
    <citation type="submission" date="2016-10" db="EMBL/GenBank/DDBJ databases">
        <authorList>
            <person name="Varghese N."/>
        </authorList>
    </citation>
    <scope>NUCLEOTIDE SEQUENCE [LARGE SCALE GENOMIC DNA]</scope>
    <source>
        <strain evidence="4">CGMCC 1.12284</strain>
    </source>
</reference>
<keyword evidence="1" id="KW-0812">Transmembrane</keyword>
<evidence type="ECO:0000259" key="2">
    <source>
        <dbReference type="PROSITE" id="PS51201"/>
    </source>
</evidence>
<keyword evidence="1" id="KW-0472">Membrane</keyword>
<keyword evidence="3" id="KW-0813">Transport</keyword>
<name>A0A1I0Q489_9EURY</name>
<evidence type="ECO:0000313" key="4">
    <source>
        <dbReference type="Proteomes" id="UP000183275"/>
    </source>
</evidence>
<feature type="transmembrane region" description="Helical" evidence="1">
    <location>
        <begin position="73"/>
        <end position="98"/>
    </location>
</feature>
<dbReference type="InterPro" id="IPR050721">
    <property type="entry name" value="Trk_Ktr_HKT_K-transport"/>
</dbReference>
<dbReference type="AlphaFoldDB" id="A0A1I0Q489"/>
<evidence type="ECO:0000313" key="3">
    <source>
        <dbReference type="EMBL" id="SEW21738.1"/>
    </source>
</evidence>